<proteinExistence type="predicted"/>
<evidence type="ECO:0000313" key="2">
    <source>
        <dbReference type="EMBL" id="CQR73900.1"/>
    </source>
</evidence>
<keyword evidence="3" id="KW-1185">Reference proteome</keyword>
<accession>A0A0U1L2M4</accession>
<gene>
    <name evidence="2" type="ORF">SpAn4DRAFT_0362</name>
</gene>
<dbReference type="GO" id="GO:0005737">
    <property type="term" value="C:cytoplasm"/>
    <property type="evidence" value="ECO:0007669"/>
    <property type="project" value="TreeGrafter"/>
</dbReference>
<dbReference type="Proteomes" id="UP000049855">
    <property type="component" value="Unassembled WGS sequence"/>
</dbReference>
<dbReference type="Pfam" id="PF00149">
    <property type="entry name" value="Metallophos"/>
    <property type="match status" value="1"/>
</dbReference>
<dbReference type="EMBL" id="CTRP01000014">
    <property type="protein sequence ID" value="CQR73900.1"/>
    <property type="molecule type" value="Genomic_DNA"/>
</dbReference>
<feature type="domain" description="Calcineurin-like phosphoesterase" evidence="1">
    <location>
        <begin position="6"/>
        <end position="192"/>
    </location>
</feature>
<evidence type="ECO:0000259" key="1">
    <source>
        <dbReference type="Pfam" id="PF00149"/>
    </source>
</evidence>
<dbReference type="InterPro" id="IPR004843">
    <property type="entry name" value="Calcineurin-like_PHP"/>
</dbReference>
<name>A0A0U1L2M4_9FIRM</name>
<dbReference type="GO" id="GO:0008803">
    <property type="term" value="F:bis(5'-nucleosyl)-tetraphosphatase (symmetrical) activity"/>
    <property type="evidence" value="ECO:0007669"/>
    <property type="project" value="TreeGrafter"/>
</dbReference>
<dbReference type="GO" id="GO:0016791">
    <property type="term" value="F:phosphatase activity"/>
    <property type="evidence" value="ECO:0007669"/>
    <property type="project" value="TreeGrafter"/>
</dbReference>
<dbReference type="SUPFAM" id="SSF56300">
    <property type="entry name" value="Metallo-dependent phosphatases"/>
    <property type="match status" value="1"/>
</dbReference>
<dbReference type="PANTHER" id="PTHR42850">
    <property type="entry name" value="METALLOPHOSPHOESTERASE"/>
    <property type="match status" value="1"/>
</dbReference>
<dbReference type="InterPro" id="IPR050126">
    <property type="entry name" value="Ap4A_hydrolase"/>
</dbReference>
<dbReference type="InterPro" id="IPR029052">
    <property type="entry name" value="Metallo-depent_PP-like"/>
</dbReference>
<dbReference type="AlphaFoldDB" id="A0A0U1L2M4"/>
<protein>
    <submittedName>
        <fullName evidence="2">Serine/threonine protein phosphatase</fullName>
    </submittedName>
</protein>
<dbReference type="GO" id="GO:0110154">
    <property type="term" value="P:RNA decapping"/>
    <property type="evidence" value="ECO:0007669"/>
    <property type="project" value="TreeGrafter"/>
</dbReference>
<dbReference type="RefSeq" id="WP_021171155.1">
    <property type="nucleotide sequence ID" value="NZ_CTRP01000014.1"/>
</dbReference>
<sequence>MRTVDRILATSDLHGQNNKTLDLLKESGYEPDKDLLVICGDLIDRGTQNLACIATCQKLQQKGAVLLKGNHEQFLEQSLVEMLSSDARRTNPSENLYNWVKYNGGATMYEEIENLSSNKLTKLLKFVQSLRLYFAVGNFIFTHAGANIGKPIEENTENELVWMENRFPYSPAYKGKVLIFGHEPTWKLYSYDKKFKKSQVRIWYDTTYKDKIGIDTGGVFGGRLAALWYYVKKKYNLNVEFSPINIL</sequence>
<organism evidence="2 3">
    <name type="scientific">Sporomusa ovata</name>
    <dbReference type="NCBI Taxonomy" id="2378"/>
    <lineage>
        <taxon>Bacteria</taxon>
        <taxon>Bacillati</taxon>
        <taxon>Bacillota</taxon>
        <taxon>Negativicutes</taxon>
        <taxon>Selenomonadales</taxon>
        <taxon>Sporomusaceae</taxon>
        <taxon>Sporomusa</taxon>
    </lineage>
</organism>
<dbReference type="PANTHER" id="PTHR42850:SF4">
    <property type="entry name" value="ZINC-DEPENDENT ENDOPOLYPHOSPHATASE"/>
    <property type="match status" value="1"/>
</dbReference>
<evidence type="ECO:0000313" key="3">
    <source>
        <dbReference type="Proteomes" id="UP000049855"/>
    </source>
</evidence>
<dbReference type="Gene3D" id="3.60.21.10">
    <property type="match status" value="1"/>
</dbReference>
<reference evidence="3" key="1">
    <citation type="submission" date="2015-03" db="EMBL/GenBank/DDBJ databases">
        <authorList>
            <person name="Nijsse Bart"/>
        </authorList>
    </citation>
    <scope>NUCLEOTIDE SEQUENCE [LARGE SCALE GENOMIC DNA]</scope>
</reference>